<dbReference type="GO" id="GO:0016887">
    <property type="term" value="F:ATP hydrolysis activity"/>
    <property type="evidence" value="ECO:0007669"/>
    <property type="project" value="InterPro"/>
</dbReference>
<dbReference type="Proteomes" id="UP000236333">
    <property type="component" value="Unassembled WGS sequence"/>
</dbReference>
<proteinExistence type="inferred from homology"/>
<dbReference type="EMBL" id="PGGS01000389">
    <property type="protein sequence ID" value="PNH04427.1"/>
    <property type="molecule type" value="Genomic_DNA"/>
</dbReference>
<keyword evidence="4 9" id="KW-0067">ATP-binding</keyword>
<dbReference type="InterPro" id="IPR003439">
    <property type="entry name" value="ABC_transporter-like_ATP-bd"/>
</dbReference>
<keyword evidence="3" id="KW-0547">Nucleotide-binding</keyword>
<keyword evidence="6" id="KW-0472">Membrane</keyword>
<dbReference type="PANTHER" id="PTHR24221">
    <property type="entry name" value="ATP-BINDING CASSETTE SUB-FAMILY B"/>
    <property type="match status" value="1"/>
</dbReference>
<evidence type="ECO:0000256" key="6">
    <source>
        <dbReference type="ARBA" id="ARBA00023136"/>
    </source>
</evidence>
<dbReference type="InterPro" id="IPR003593">
    <property type="entry name" value="AAA+_ATPase"/>
</dbReference>
<evidence type="ECO:0000259" key="8">
    <source>
        <dbReference type="PROSITE" id="PS50893"/>
    </source>
</evidence>
<evidence type="ECO:0000256" key="7">
    <source>
        <dbReference type="ARBA" id="ARBA00024363"/>
    </source>
</evidence>
<gene>
    <name evidence="9" type="ORF">TSOC_009391</name>
</gene>
<dbReference type="SUPFAM" id="SSF52540">
    <property type="entry name" value="P-loop containing nucleoside triphosphate hydrolases"/>
    <property type="match status" value="1"/>
</dbReference>
<comment type="subcellular location">
    <subcellularLocation>
        <location evidence="1">Membrane</location>
        <topology evidence="1">Multi-pass membrane protein</topology>
    </subcellularLocation>
</comment>
<dbReference type="GO" id="GO:0005524">
    <property type="term" value="F:ATP binding"/>
    <property type="evidence" value="ECO:0007669"/>
    <property type="project" value="UniProtKB-KW"/>
</dbReference>
<dbReference type="Gene3D" id="1.20.1560.10">
    <property type="entry name" value="ABC transporter type 1, transmembrane domain"/>
    <property type="match status" value="1"/>
</dbReference>
<dbReference type="SMART" id="SM00382">
    <property type="entry name" value="AAA"/>
    <property type="match status" value="1"/>
</dbReference>
<reference evidence="9 10" key="1">
    <citation type="journal article" date="2017" name="Mol. Biol. Evol.">
        <title>The 4-celled Tetrabaena socialis nuclear genome reveals the essential components for genetic control of cell number at the origin of multicellularity in the volvocine lineage.</title>
        <authorList>
            <person name="Featherston J."/>
            <person name="Arakaki Y."/>
            <person name="Hanschen E.R."/>
            <person name="Ferris P.J."/>
            <person name="Michod R.E."/>
            <person name="Olson B.J.S.C."/>
            <person name="Nozaki H."/>
            <person name="Durand P.M."/>
        </authorList>
    </citation>
    <scope>NUCLEOTIDE SEQUENCE [LARGE SCALE GENOMIC DNA]</scope>
    <source>
        <strain evidence="9 10">NIES-571</strain>
    </source>
</reference>
<dbReference type="InterPro" id="IPR017871">
    <property type="entry name" value="ABC_transporter-like_CS"/>
</dbReference>
<dbReference type="GO" id="GO:0016020">
    <property type="term" value="C:membrane"/>
    <property type="evidence" value="ECO:0007669"/>
    <property type="project" value="UniProtKB-SubCell"/>
</dbReference>
<keyword evidence="2" id="KW-0812">Transmembrane</keyword>
<organism evidence="9 10">
    <name type="scientific">Tetrabaena socialis</name>
    <dbReference type="NCBI Taxonomy" id="47790"/>
    <lineage>
        <taxon>Eukaryota</taxon>
        <taxon>Viridiplantae</taxon>
        <taxon>Chlorophyta</taxon>
        <taxon>core chlorophytes</taxon>
        <taxon>Chlorophyceae</taxon>
        <taxon>CS clade</taxon>
        <taxon>Chlamydomonadales</taxon>
        <taxon>Tetrabaenaceae</taxon>
        <taxon>Tetrabaena</taxon>
    </lineage>
</organism>
<comment type="caution">
    <text evidence="9">The sequence shown here is derived from an EMBL/GenBank/DDBJ whole genome shotgun (WGS) entry which is preliminary data.</text>
</comment>
<keyword evidence="10" id="KW-1185">Reference proteome</keyword>
<keyword evidence="5" id="KW-1133">Transmembrane helix</keyword>
<evidence type="ECO:0000256" key="2">
    <source>
        <dbReference type="ARBA" id="ARBA00022692"/>
    </source>
</evidence>
<dbReference type="GO" id="GO:0042626">
    <property type="term" value="F:ATPase-coupled transmembrane transporter activity"/>
    <property type="evidence" value="ECO:0007669"/>
    <property type="project" value="TreeGrafter"/>
</dbReference>
<dbReference type="Pfam" id="PF00005">
    <property type="entry name" value="ABC_tran"/>
    <property type="match status" value="1"/>
</dbReference>
<dbReference type="CDD" id="cd03228">
    <property type="entry name" value="ABCC_MRP_Like"/>
    <property type="match status" value="1"/>
</dbReference>
<evidence type="ECO:0000256" key="3">
    <source>
        <dbReference type="ARBA" id="ARBA00022741"/>
    </source>
</evidence>
<evidence type="ECO:0000313" key="9">
    <source>
        <dbReference type="EMBL" id="PNH04427.1"/>
    </source>
</evidence>
<dbReference type="SUPFAM" id="SSF90123">
    <property type="entry name" value="ABC transporter transmembrane region"/>
    <property type="match status" value="1"/>
</dbReference>
<protein>
    <submittedName>
        <fullName evidence="9">Lipid A export ATP-binding/permease protein MsbA</fullName>
    </submittedName>
</protein>
<evidence type="ECO:0000313" key="10">
    <source>
        <dbReference type="Proteomes" id="UP000236333"/>
    </source>
</evidence>
<comment type="similarity">
    <text evidence="7">Belongs to the ABC transporter superfamily. ABCB family. Heavy Metal importer (TC 3.A.1.210) subfamily.</text>
</comment>
<evidence type="ECO:0000256" key="4">
    <source>
        <dbReference type="ARBA" id="ARBA00022840"/>
    </source>
</evidence>
<dbReference type="InterPro" id="IPR039421">
    <property type="entry name" value="Type_1_exporter"/>
</dbReference>
<evidence type="ECO:0000256" key="1">
    <source>
        <dbReference type="ARBA" id="ARBA00004141"/>
    </source>
</evidence>
<dbReference type="Gene3D" id="3.40.50.300">
    <property type="entry name" value="P-loop containing nucleotide triphosphate hydrolases"/>
    <property type="match status" value="1"/>
</dbReference>
<dbReference type="InterPro" id="IPR036640">
    <property type="entry name" value="ABC1_TM_sf"/>
</dbReference>
<feature type="domain" description="ABC transporter" evidence="8">
    <location>
        <begin position="247"/>
        <end position="456"/>
    </location>
</feature>
<sequence length="456" mass="51347">MNMLLYVSTYELLTRKLMSISFEQWDVSVTPTDLTKCFLTHIGDVSYHAGLSINVVLRSLSTLATFTYFMCSMSPALYVTSIGIALMHCAALNYVCKRYEAGSLKTQELRKGLDRLSQDFVNNYTSMRYLKLRDAHLRDCSDVLREMGDQATKEGYAYARMQFVSTFLPRALEITFIAAIMCNGLSQELWECMQYYHLLVDTVTQLKDVFLNMARNKEGLLLLDGYIAMDTPIKIPYKLALPSSGTLRFEDVTFAYPTRPQLEIWGSDRKLNLAFDLGDRIAIAAPSGTGKTTFIKLLMGFYPVSSGRITLNDTPLHMYSIEDSICVVPQDTIYFAQKTLRENLLFSTNKKSTKKTTQELEAILQRLGLDALIGNLDGNQAALSGGQRQRLAIAQAMISDAPIVVLDEPSSSLDKETANLVMRAMDEFLASKTVILITHDLEFIKDRNFKLINLEV</sequence>
<accession>A0A2J7ZVX4</accession>
<dbReference type="InterPro" id="IPR027417">
    <property type="entry name" value="P-loop_NTPase"/>
</dbReference>
<dbReference type="PROSITE" id="PS00211">
    <property type="entry name" value="ABC_TRANSPORTER_1"/>
    <property type="match status" value="1"/>
</dbReference>
<dbReference type="PANTHER" id="PTHR24221:SF654">
    <property type="entry name" value="ATP-BINDING CASSETTE SUB-FAMILY B MEMBER 6"/>
    <property type="match status" value="1"/>
</dbReference>
<dbReference type="PROSITE" id="PS50893">
    <property type="entry name" value="ABC_TRANSPORTER_2"/>
    <property type="match status" value="1"/>
</dbReference>
<name>A0A2J7ZVX4_9CHLO</name>
<evidence type="ECO:0000256" key="5">
    <source>
        <dbReference type="ARBA" id="ARBA00022989"/>
    </source>
</evidence>
<dbReference type="OrthoDB" id="6500128at2759"/>
<dbReference type="AlphaFoldDB" id="A0A2J7ZVX4"/>